<dbReference type="AlphaFoldDB" id="A0A6J6T4T6"/>
<proteinExistence type="predicted"/>
<dbReference type="EMBL" id="CAFBPA010000039">
    <property type="protein sequence ID" value="CAB4999246.1"/>
    <property type="molecule type" value="Genomic_DNA"/>
</dbReference>
<dbReference type="Gene3D" id="3.30.720.100">
    <property type="match status" value="1"/>
</dbReference>
<accession>A0A6J6T4T6</accession>
<reference evidence="3" key="1">
    <citation type="submission" date="2020-05" db="EMBL/GenBank/DDBJ databases">
        <authorList>
            <person name="Chiriac C."/>
            <person name="Salcher M."/>
            <person name="Ghai R."/>
            <person name="Kavagutti S V."/>
        </authorList>
    </citation>
    <scope>NUCLEOTIDE SEQUENCE</scope>
</reference>
<evidence type="ECO:0000313" key="3">
    <source>
        <dbReference type="EMBL" id="CAB4742171.1"/>
    </source>
</evidence>
<evidence type="ECO:0000313" key="2">
    <source>
        <dbReference type="EMBL" id="CAB4676102.1"/>
    </source>
</evidence>
<protein>
    <submittedName>
        <fullName evidence="3">Unannotated protein</fullName>
    </submittedName>
</protein>
<dbReference type="EMBL" id="CAEZWW010000102">
    <property type="protein sequence ID" value="CAB4676102.1"/>
    <property type="molecule type" value="Genomic_DNA"/>
</dbReference>
<evidence type="ECO:0000259" key="1">
    <source>
        <dbReference type="Pfam" id="PF06983"/>
    </source>
</evidence>
<evidence type="ECO:0000313" key="4">
    <source>
        <dbReference type="EMBL" id="CAB4999246.1"/>
    </source>
</evidence>
<dbReference type="InterPro" id="IPR028973">
    <property type="entry name" value="PhnB-like"/>
</dbReference>
<dbReference type="EMBL" id="CAEZZA010000038">
    <property type="protein sequence ID" value="CAB4742171.1"/>
    <property type="molecule type" value="Genomic_DNA"/>
</dbReference>
<dbReference type="Pfam" id="PF06983">
    <property type="entry name" value="3-dmu-9_3-mt"/>
    <property type="match status" value="1"/>
</dbReference>
<feature type="domain" description="PhnB-like" evidence="1">
    <location>
        <begin position="3"/>
        <end position="42"/>
    </location>
</feature>
<gene>
    <name evidence="2" type="ORF">UFOPK2310_00911</name>
    <name evidence="3" type="ORF">UFOPK2809_00411</name>
    <name evidence="4" type="ORF">UFOPK4043_00384</name>
</gene>
<name>A0A6J6T4T6_9ZZZZ</name>
<organism evidence="3">
    <name type="scientific">freshwater metagenome</name>
    <dbReference type="NCBI Taxonomy" id="449393"/>
    <lineage>
        <taxon>unclassified sequences</taxon>
        <taxon>metagenomes</taxon>
        <taxon>ecological metagenomes</taxon>
    </lineage>
</organism>
<sequence length="44" mass="5029">MSAITPTLWFDGNEEAVANLYSSLFPENQVRRMKSLTNQNPMEP</sequence>